<feature type="transmembrane region" description="Helical" evidence="2">
    <location>
        <begin position="6"/>
        <end position="27"/>
    </location>
</feature>
<evidence type="ECO:0000313" key="4">
    <source>
        <dbReference type="WBParaSite" id="PDA_v2.g22082.t1"/>
    </source>
</evidence>
<organism evidence="3 4">
    <name type="scientific">Panagrolaimus davidi</name>
    <dbReference type="NCBI Taxonomy" id="227884"/>
    <lineage>
        <taxon>Eukaryota</taxon>
        <taxon>Metazoa</taxon>
        <taxon>Ecdysozoa</taxon>
        <taxon>Nematoda</taxon>
        <taxon>Chromadorea</taxon>
        <taxon>Rhabditida</taxon>
        <taxon>Tylenchina</taxon>
        <taxon>Panagrolaimomorpha</taxon>
        <taxon>Panagrolaimoidea</taxon>
        <taxon>Panagrolaimidae</taxon>
        <taxon>Panagrolaimus</taxon>
    </lineage>
</organism>
<dbReference type="WBParaSite" id="PDA_v2.g22082.t1">
    <property type="protein sequence ID" value="PDA_v2.g22082.t1"/>
    <property type="gene ID" value="PDA_v2.g22082"/>
</dbReference>
<dbReference type="AlphaFoldDB" id="A0A914PZY2"/>
<keyword evidence="2" id="KW-0812">Transmembrane</keyword>
<feature type="compositionally biased region" description="Basic and acidic residues" evidence="1">
    <location>
        <begin position="166"/>
        <end position="179"/>
    </location>
</feature>
<evidence type="ECO:0000256" key="1">
    <source>
        <dbReference type="SAM" id="MobiDB-lite"/>
    </source>
</evidence>
<name>A0A914PZY2_9BILA</name>
<sequence length="179" mass="19364">MLEIYLWILFIIFTQINFAVLIFNGCAKKKKESEPQKLPKCPMKVKSASASGKDKKDNKESPANTPKSDENNKTAGSPKGKSTILITWKSSKEGMKGGDGKKVPAKGAIITQVKDAVKTDRKDDEGGGGGGKGKLVSNPIVSAATEPFPTMAQPVKEQQITTEETQSERIHTDKTQKDS</sequence>
<accession>A0A914PZY2</accession>
<proteinExistence type="predicted"/>
<dbReference type="Proteomes" id="UP000887578">
    <property type="component" value="Unplaced"/>
</dbReference>
<keyword evidence="2" id="KW-1133">Transmembrane helix</keyword>
<keyword evidence="3" id="KW-1185">Reference proteome</keyword>
<feature type="compositionally biased region" description="Basic and acidic residues" evidence="1">
    <location>
        <begin position="115"/>
        <end position="125"/>
    </location>
</feature>
<evidence type="ECO:0000256" key="2">
    <source>
        <dbReference type="SAM" id="Phobius"/>
    </source>
</evidence>
<evidence type="ECO:0000313" key="3">
    <source>
        <dbReference type="Proteomes" id="UP000887578"/>
    </source>
</evidence>
<keyword evidence="2" id="KW-0472">Membrane</keyword>
<feature type="compositionally biased region" description="Basic and acidic residues" evidence="1">
    <location>
        <begin position="90"/>
        <end position="102"/>
    </location>
</feature>
<feature type="region of interest" description="Disordered" evidence="1">
    <location>
        <begin position="32"/>
        <end position="179"/>
    </location>
</feature>
<protein>
    <submittedName>
        <fullName evidence="4">Uncharacterized protein</fullName>
    </submittedName>
</protein>
<reference evidence="4" key="1">
    <citation type="submission" date="2022-11" db="UniProtKB">
        <authorList>
            <consortium name="WormBaseParasite"/>
        </authorList>
    </citation>
    <scope>IDENTIFICATION</scope>
</reference>